<accession>A0A8J5HGM7</accession>
<protein>
    <submittedName>
        <fullName evidence="1">Uncharacterized protein</fullName>
    </submittedName>
</protein>
<dbReference type="AlphaFoldDB" id="A0A8J5HGM7"/>
<gene>
    <name evidence="1" type="ORF">ZIOFF_026452</name>
</gene>
<proteinExistence type="predicted"/>
<dbReference type="EMBL" id="JACMSC010000007">
    <property type="protein sequence ID" value="KAG6516005.1"/>
    <property type="molecule type" value="Genomic_DNA"/>
</dbReference>
<name>A0A8J5HGM7_ZINOF</name>
<reference evidence="1 2" key="1">
    <citation type="submission" date="2020-08" db="EMBL/GenBank/DDBJ databases">
        <title>Plant Genome Project.</title>
        <authorList>
            <person name="Zhang R.-G."/>
        </authorList>
    </citation>
    <scope>NUCLEOTIDE SEQUENCE [LARGE SCALE GENOMIC DNA]</scope>
    <source>
        <tissue evidence="1">Rhizome</tissue>
    </source>
</reference>
<sequence length="290" mass="33243">MKTFYGKIKKKKCKCYHCKEGHYKYEWRLLKKNGNAPNFHNNGNDERVEASYTVGVRELELRATRQRRFQGLTARNAPHLRAAESCQSFSATCAGVRNSGVLPEVPWLSCKMWLGLIWERTATLLITNGMSSNSGFTVTYSSSIYLCFGCELDLASTAQLIFRFIRSSSIRSLMRNSIGHMECEDFRSIYKEQFHQITDEIGIGDIDSRMSSNSGFTVTYSSSIYLCFGCELDLASTAQLIFRFIRSSSIRSLMRNSIGHMECEDFILVLGILIQGKLCVEFWLYFYEYL</sequence>
<organism evidence="1 2">
    <name type="scientific">Zingiber officinale</name>
    <name type="common">Ginger</name>
    <name type="synonym">Amomum zingiber</name>
    <dbReference type="NCBI Taxonomy" id="94328"/>
    <lineage>
        <taxon>Eukaryota</taxon>
        <taxon>Viridiplantae</taxon>
        <taxon>Streptophyta</taxon>
        <taxon>Embryophyta</taxon>
        <taxon>Tracheophyta</taxon>
        <taxon>Spermatophyta</taxon>
        <taxon>Magnoliopsida</taxon>
        <taxon>Liliopsida</taxon>
        <taxon>Zingiberales</taxon>
        <taxon>Zingiberaceae</taxon>
        <taxon>Zingiber</taxon>
    </lineage>
</organism>
<keyword evidence="2" id="KW-1185">Reference proteome</keyword>
<evidence type="ECO:0000313" key="1">
    <source>
        <dbReference type="EMBL" id="KAG6516005.1"/>
    </source>
</evidence>
<comment type="caution">
    <text evidence="1">The sequence shown here is derived from an EMBL/GenBank/DDBJ whole genome shotgun (WGS) entry which is preliminary data.</text>
</comment>
<evidence type="ECO:0000313" key="2">
    <source>
        <dbReference type="Proteomes" id="UP000734854"/>
    </source>
</evidence>
<dbReference type="Proteomes" id="UP000734854">
    <property type="component" value="Unassembled WGS sequence"/>
</dbReference>